<feature type="region of interest" description="Disordered" evidence="2">
    <location>
        <begin position="393"/>
        <end position="422"/>
    </location>
</feature>
<evidence type="ECO:0000313" key="3">
    <source>
        <dbReference type="EMBL" id="JAC37190.1"/>
    </source>
</evidence>
<feature type="region of interest" description="Disordered" evidence="2">
    <location>
        <begin position="1065"/>
        <end position="1128"/>
    </location>
</feature>
<feature type="compositionally biased region" description="Acidic residues" evidence="2">
    <location>
        <begin position="1100"/>
        <end position="1111"/>
    </location>
</feature>
<feature type="compositionally biased region" description="Polar residues" evidence="2">
    <location>
        <begin position="1535"/>
        <end position="1554"/>
    </location>
</feature>
<gene>
    <name evidence="3" type="primary">FAM21</name>
</gene>
<evidence type="ECO:0000256" key="2">
    <source>
        <dbReference type="SAM" id="MobiDB-lite"/>
    </source>
</evidence>
<dbReference type="EMBL" id="GAKP01021762">
    <property type="protein sequence ID" value="JAC37190.1"/>
    <property type="molecule type" value="Transcribed_RNA"/>
</dbReference>
<feature type="compositionally biased region" description="Low complexity" evidence="2">
    <location>
        <begin position="268"/>
        <end position="278"/>
    </location>
</feature>
<feature type="region of interest" description="Disordered" evidence="2">
    <location>
        <begin position="1509"/>
        <end position="1596"/>
    </location>
</feature>
<feature type="compositionally biased region" description="Low complexity" evidence="2">
    <location>
        <begin position="553"/>
        <end position="569"/>
    </location>
</feature>
<feature type="compositionally biased region" description="Low complexity" evidence="2">
    <location>
        <begin position="1555"/>
        <end position="1568"/>
    </location>
</feature>
<feature type="compositionally biased region" description="Polar residues" evidence="2">
    <location>
        <begin position="1451"/>
        <end position="1461"/>
    </location>
</feature>
<feature type="compositionally biased region" description="Polar residues" evidence="2">
    <location>
        <begin position="1112"/>
        <end position="1122"/>
    </location>
</feature>
<dbReference type="OrthoDB" id="751084at2759"/>
<feature type="region of interest" description="Disordered" evidence="2">
    <location>
        <begin position="188"/>
        <end position="209"/>
    </location>
</feature>
<feature type="region of interest" description="Disordered" evidence="2">
    <location>
        <begin position="1640"/>
        <end position="1691"/>
    </location>
</feature>
<reference evidence="3" key="1">
    <citation type="journal article" date="2014" name="BMC Genomics">
        <title>Characterizing the developmental transcriptome of the oriental fruit fly, Bactrocera dorsalis (Diptera: Tephritidae) through comparative genomic analysis with Drosophila melanogaster utilizing modENCODE datasets.</title>
        <authorList>
            <person name="Geib S.M."/>
            <person name="Calla B."/>
            <person name="Hall B."/>
            <person name="Hou S."/>
            <person name="Manoukis N.C."/>
        </authorList>
    </citation>
    <scope>NUCLEOTIDE SEQUENCE</scope>
    <source>
        <strain evidence="3">Punador</strain>
    </source>
</reference>
<feature type="compositionally biased region" description="Low complexity" evidence="2">
    <location>
        <begin position="1644"/>
        <end position="1663"/>
    </location>
</feature>
<evidence type="ECO:0000256" key="1">
    <source>
        <dbReference type="SAM" id="Coils"/>
    </source>
</evidence>
<feature type="region of interest" description="Disordered" evidence="2">
    <location>
        <begin position="1424"/>
        <end position="1462"/>
    </location>
</feature>
<feature type="region of interest" description="Disordered" evidence="2">
    <location>
        <begin position="544"/>
        <end position="569"/>
    </location>
</feature>
<feature type="compositionally biased region" description="Low complexity" evidence="2">
    <location>
        <begin position="193"/>
        <end position="209"/>
    </location>
</feature>
<keyword evidence="1" id="KW-0175">Coiled coil</keyword>
<feature type="region of interest" description="Disordered" evidence="2">
    <location>
        <begin position="1224"/>
        <end position="1411"/>
    </location>
</feature>
<organism evidence="3">
    <name type="scientific">Bactrocera dorsalis</name>
    <name type="common">Oriental fruit fly</name>
    <name type="synonym">Dacus dorsalis</name>
    <dbReference type="NCBI Taxonomy" id="27457"/>
    <lineage>
        <taxon>Eukaryota</taxon>
        <taxon>Metazoa</taxon>
        <taxon>Ecdysozoa</taxon>
        <taxon>Arthropoda</taxon>
        <taxon>Hexapoda</taxon>
        <taxon>Insecta</taxon>
        <taxon>Pterygota</taxon>
        <taxon>Neoptera</taxon>
        <taxon>Endopterygota</taxon>
        <taxon>Diptera</taxon>
        <taxon>Brachycera</taxon>
        <taxon>Muscomorpha</taxon>
        <taxon>Tephritoidea</taxon>
        <taxon>Tephritidae</taxon>
        <taxon>Bactrocera</taxon>
        <taxon>Bactrocera</taxon>
    </lineage>
</organism>
<feature type="compositionally biased region" description="Low complexity" evidence="2">
    <location>
        <begin position="1266"/>
        <end position="1280"/>
    </location>
</feature>
<feature type="region of interest" description="Disordered" evidence="2">
    <location>
        <begin position="346"/>
        <end position="368"/>
    </location>
</feature>
<feature type="compositionally biased region" description="Basic and acidic residues" evidence="2">
    <location>
        <begin position="1569"/>
        <end position="1580"/>
    </location>
</feature>
<feature type="compositionally biased region" description="Polar residues" evidence="2">
    <location>
        <begin position="1424"/>
        <end position="1444"/>
    </location>
</feature>
<proteinExistence type="predicted"/>
<protein>
    <submittedName>
        <fullName evidence="3">WASH complex subunit FAM21-like protein</fullName>
    </submittedName>
</protein>
<feature type="compositionally biased region" description="Low complexity" evidence="2">
    <location>
        <begin position="1072"/>
        <end position="1087"/>
    </location>
</feature>
<feature type="region of interest" description="Disordered" evidence="2">
    <location>
        <begin position="255"/>
        <end position="280"/>
    </location>
</feature>
<feature type="compositionally biased region" description="Low complexity" evidence="2">
    <location>
        <begin position="408"/>
        <end position="422"/>
    </location>
</feature>
<sequence length="1691" mass="183246">MEENAKADKVISQATQWSFEGDCSLLTWMQELSQHIEQRATTTNEALQQLNKNVKRTAIALDNAANSLTALQYTQFVESRCHDDDETQTTTKEVEAVAAATSSAKTKSQKEVLETFMQKNLQMLHNCHEKYALDFEDSDEDDNTNTNNYIYQPKNPYNDALLPHIYGSKLWKEHWHVGLCDGSNEYSGDEASDAFSESSSSSAADNESYESNTANLSEWASSTSIPIQHKHPAMMVAQKEHALPAAAAVRNKHLPSTQHMQSNDDSDTCSTTSRSTTTNPPVRIREHDLFAALRHDTPITSTSTSSSPQQHIVATTQAQRTAAPQSSTIAPFFDVTPPTDIFADAAAQPQPSSRAENEAIQPKSADAQIKRKPVNLFDDDDFNSFMTEVVDKAQTKAPPERNQASQMPVPASRSLPSSSVDDLPPARTVDLFAEQPSIKTPATNRATAPIEIEKPKETTTRKPVNLFDSPEGSPQNDALFTSNNKTFERSFEKPKDEKVPAVAKPSITAKSLFDDDDDDDDFLNVFGAKKLNLPQRSTGKTLLFDDDNKDVTRPPTNTRTTSNLFDDTPTADDFAPTTEIFKQNNNKTSDSYTANGSDGSATARIVDKALTNTTTTTNATSTNTISKSLLVQTLPAKPYSKPFSANLFADDENDDLDELFSKKSTKQQPAKTVNNEPSEKVAITKPISNVTAPQKKSLFGDDLVDDDDDDDLFGKPSNHSIPPSKASLRVENRTGASLKSATLFGDDFDDDDLFAVKPVQKVNTSTAVSKDKPETVSIEDETTPVFTEQKEDKYSNQQSAEAALKGAVKNVSAHKALFEEDDLENANDIFNTAKKNTFAGVEKVNEESNDLSHEVKAGSGAIGPTLFASISEEESAELKPPAINGLPSEAEENISKSTQKTPIADVSAEQKVDNDENIVASAEEIFDNLKTNLAETEDTTVDTMSTTQKSTPNKEEIKEAETFAANWKHDENNAENKLDLISEHTIEHTEEPVTSQHITEPIAEVADTMQDRENTAGQQQKYASIFLDEPPDDDDFFTTLSNNTKPLSVSKLTLDLESDFYEPALPQVPNSARTTTTAATANTQAGASDYGGLRLFSEIPPDDDDDDEDDNNFNSAKNSKPTADNGAGVNQRLHSVFYDDFSETLEAVQQIKENKIAAHALFDDEPPPDEEPFAIRTVETPTNVVETKAAKVDTEINEVEHEKAYMGAETSKDVTDRAVPKLEDTAIPPAPEKPRAGTGKLQMPNIKINVQALLPGGGGRPSFKKSPTTPTVSTHTPTTSEISLPPPAAELSKATSSASLKSTVSTESANESLLPSVCKTRVRAPAGRRPSTRRARQENYRQSLIAEQSDHLVEDASSEAASSSTRITRKPTNQNESESRTVPSTSSSVVKAPASINIPKPTNLFPDEDADADDCNTLFKPAQTARTQTSNNAQQALHTKTANDLSEPGPSLQTNPTQAATKSKVDFVESDGDDDDDLFKSVRIAPTSAALSPVNNSKAAIITTTTQSIPPTIPATKSLFGNTPSEDSDDDLFKSNKSPLNTAARTNTKAPSPLTTTATAAASASRTAVEPKPKTERKLDSIFGSDDEDDDFLSQLKPKKKATASLLTTSAGSAAKPSTSVNAGLFSDIESDEDDLFGAKSKTKQTTGKAKAATTTLASASNKQKPITTKQQPLDKQKTLADNPLADLLNP</sequence>
<accession>A0A034V655</accession>
<feature type="coiled-coil region" evidence="1">
    <location>
        <begin position="33"/>
        <end position="67"/>
    </location>
</feature>
<feature type="region of interest" description="Disordered" evidence="2">
    <location>
        <begin position="698"/>
        <end position="724"/>
    </location>
</feature>
<feature type="compositionally biased region" description="Low complexity" evidence="2">
    <location>
        <begin position="1289"/>
        <end position="1308"/>
    </location>
</feature>
<name>A0A034V655_BACDO</name>
<feature type="compositionally biased region" description="Low complexity" evidence="2">
    <location>
        <begin position="1380"/>
        <end position="1395"/>
    </location>
</feature>
<feature type="compositionally biased region" description="Acidic residues" evidence="2">
    <location>
        <begin position="702"/>
        <end position="711"/>
    </location>
</feature>